<evidence type="ECO:0000256" key="6">
    <source>
        <dbReference type="ARBA" id="ARBA00023316"/>
    </source>
</evidence>
<dbReference type="Pfam" id="PF01177">
    <property type="entry name" value="Asp_Glu_race"/>
    <property type="match status" value="1"/>
</dbReference>
<dbReference type="HOGENOM" id="CLU_052344_0_2_4"/>
<keyword evidence="3 8" id="KW-0133">Cell shape</keyword>
<reference evidence="9 10" key="1">
    <citation type="journal article" date="2008" name="Proc. Natl. Acad. Sci. U.S.A.">
        <title>Whole-genome comparison of disease and carriage strains provides insights into virulence evolution in Neisseria meningitidis.</title>
        <authorList>
            <person name="Schoen C."/>
            <person name="Blom J."/>
            <person name="Claus H."/>
            <person name="Schramm-Glueck A."/>
            <person name="Brandt P."/>
            <person name="Mueller T."/>
            <person name="Goesmann A."/>
            <person name="Joseph B."/>
            <person name="Konietzny S."/>
            <person name="Kurzai O."/>
            <person name="Schmitt C."/>
            <person name="Friedrich T."/>
            <person name="Linke B."/>
            <person name="Vogel U."/>
            <person name="Frosch M."/>
        </authorList>
    </citation>
    <scope>NUCLEOTIDE SEQUENCE [LARGE SCALE GENOMIC DNA]</scope>
    <source>
        <strain evidence="10">alpha14</strain>
    </source>
</reference>
<comment type="catalytic activity">
    <reaction evidence="1 8">
        <text>L-glutamate = D-glutamate</text>
        <dbReference type="Rhea" id="RHEA:12813"/>
        <dbReference type="ChEBI" id="CHEBI:29985"/>
        <dbReference type="ChEBI" id="CHEBI:29986"/>
        <dbReference type="EC" id="5.1.1.3"/>
    </reaction>
</comment>
<dbReference type="GO" id="GO:0008360">
    <property type="term" value="P:regulation of cell shape"/>
    <property type="evidence" value="ECO:0007669"/>
    <property type="project" value="UniProtKB-KW"/>
</dbReference>
<dbReference type="KEGG" id="nmi:NMO_1583"/>
<dbReference type="InterPro" id="IPR033134">
    <property type="entry name" value="Asp/Glu_racemase_AS_2"/>
</dbReference>
<dbReference type="PROSITE" id="PS00924">
    <property type="entry name" value="ASP_GLU_RACEMASE_2"/>
    <property type="match status" value="1"/>
</dbReference>
<organism evidence="9 10">
    <name type="scientific">Neisseria meningitidis (strain alpha14)</name>
    <dbReference type="NCBI Taxonomy" id="662598"/>
    <lineage>
        <taxon>Bacteria</taxon>
        <taxon>Pseudomonadati</taxon>
        <taxon>Pseudomonadota</taxon>
        <taxon>Betaproteobacteria</taxon>
        <taxon>Neisseriales</taxon>
        <taxon>Neisseriaceae</taxon>
        <taxon>Neisseria</taxon>
    </lineage>
</organism>
<dbReference type="UniPathway" id="UPA00219"/>
<dbReference type="GO" id="GO:0071555">
    <property type="term" value="P:cell wall organization"/>
    <property type="evidence" value="ECO:0007669"/>
    <property type="project" value="UniProtKB-KW"/>
</dbReference>
<name>C6S8K5_NEIML</name>
<feature type="binding site" evidence="8">
    <location>
        <begin position="247"/>
        <end position="248"/>
    </location>
    <ligand>
        <name>substrate</name>
    </ligand>
</feature>
<evidence type="ECO:0000256" key="1">
    <source>
        <dbReference type="ARBA" id="ARBA00001602"/>
    </source>
</evidence>
<evidence type="ECO:0000256" key="7">
    <source>
        <dbReference type="ARBA" id="ARBA00070053"/>
    </source>
</evidence>
<gene>
    <name evidence="9" type="primary">glr</name>
    <name evidence="8" type="synonym">murI</name>
    <name evidence="9" type="ordered locus">NMO_1583</name>
</gene>
<feature type="binding site" evidence="8">
    <location>
        <begin position="71"/>
        <end position="72"/>
    </location>
    <ligand>
        <name>substrate</name>
    </ligand>
</feature>
<proteinExistence type="inferred from homology"/>
<evidence type="ECO:0000313" key="9">
    <source>
        <dbReference type="EMBL" id="CBA07540.1"/>
    </source>
</evidence>
<dbReference type="GO" id="GO:0009252">
    <property type="term" value="P:peptidoglycan biosynthetic process"/>
    <property type="evidence" value="ECO:0007669"/>
    <property type="project" value="UniProtKB-UniRule"/>
</dbReference>
<protein>
    <recommendedName>
        <fullName evidence="7 8">Glutamate racemase</fullName>
        <ecNumber evidence="2 8">5.1.1.3</ecNumber>
    </recommendedName>
</protein>
<dbReference type="SUPFAM" id="SSF53681">
    <property type="entry name" value="Aspartate/glutamate racemase"/>
    <property type="match status" value="2"/>
</dbReference>
<comment type="function">
    <text evidence="8">Provides the (R)-glutamate required for cell wall biosynthesis.</text>
</comment>
<dbReference type="GO" id="GO:0008881">
    <property type="term" value="F:glutamate racemase activity"/>
    <property type="evidence" value="ECO:0007669"/>
    <property type="project" value="UniProtKB-UniRule"/>
</dbReference>
<dbReference type="AlphaFoldDB" id="C6S8K5"/>
<accession>C6S8K5</accession>
<dbReference type="HAMAP" id="MF_00258">
    <property type="entry name" value="Glu_racemase"/>
    <property type="match status" value="1"/>
</dbReference>
<evidence type="ECO:0000256" key="5">
    <source>
        <dbReference type="ARBA" id="ARBA00023235"/>
    </source>
</evidence>
<feature type="active site" description="Proton donor/acceptor" evidence="8">
    <location>
        <position position="134"/>
    </location>
</feature>
<feature type="binding site" evidence="8">
    <location>
        <begin position="103"/>
        <end position="104"/>
    </location>
    <ligand>
        <name>substrate</name>
    </ligand>
</feature>
<comment type="similarity">
    <text evidence="8">Belongs to the aspartate/glutamate racemases family.</text>
</comment>
<dbReference type="PANTHER" id="PTHR21198:SF2">
    <property type="entry name" value="GLUTAMATE RACEMASE"/>
    <property type="match status" value="1"/>
</dbReference>
<dbReference type="EMBL" id="AM889136">
    <property type="protein sequence ID" value="CBA07540.1"/>
    <property type="molecule type" value="Genomic_DNA"/>
</dbReference>
<keyword evidence="5 8" id="KW-0413">Isomerase</keyword>
<dbReference type="FunFam" id="3.40.50.1860:FF:000002">
    <property type="entry name" value="Glutamate racemase"/>
    <property type="match status" value="1"/>
</dbReference>
<feature type="active site" description="Proton donor/acceptor" evidence="8">
    <location>
        <position position="246"/>
    </location>
</feature>
<dbReference type="InterPro" id="IPR004391">
    <property type="entry name" value="Glu_race"/>
</dbReference>
<dbReference type="NCBIfam" id="TIGR00067">
    <property type="entry name" value="glut_race"/>
    <property type="match status" value="1"/>
</dbReference>
<dbReference type="InterPro" id="IPR015942">
    <property type="entry name" value="Asp/Glu/hydantoin_racemase"/>
</dbReference>
<sequence length="327" mass="35848">MWRIGGAGGRQTVRPAAALPYIITAKSASCFQTATAVKKKRRVYNTRIVCLGRIGKRMENIGRQRPIGVFDSGIGGLTNVRALMERLPMENIIYFGDTARVPYGTKSKATIENFSMQIVDFLLEHDVKAMVIACNTIAAVAGQKIRQKTGNMPVLDVISAGAKAALATTRNNKIGIIATNTTVNSNAYARAIHRDNPDTLVRTQAAPLLVPLVEEGWLEHEVTRLTVCEYLKPLLADGIDTLVLGCTHFPLLKPLIGREAHNVALVDSAITTAEETARVLAQEGLLNTDNNNPDYRFYVSDIPLKFRTIGERFLGRTMEQIEMVSLG</sequence>
<evidence type="ECO:0000256" key="8">
    <source>
        <dbReference type="HAMAP-Rule" id="MF_00258"/>
    </source>
</evidence>
<dbReference type="EC" id="5.1.1.3" evidence="2 8"/>
<dbReference type="InterPro" id="IPR001920">
    <property type="entry name" value="Asp/Glu_race"/>
</dbReference>
<dbReference type="Gene3D" id="3.40.50.1860">
    <property type="match status" value="2"/>
</dbReference>
<feature type="binding site" evidence="8">
    <location>
        <begin position="135"/>
        <end position="136"/>
    </location>
    <ligand>
        <name>substrate</name>
    </ligand>
</feature>
<dbReference type="Proteomes" id="UP000002054">
    <property type="component" value="Chromosome"/>
</dbReference>
<comment type="pathway">
    <text evidence="8">Cell wall biogenesis; peptidoglycan biosynthesis.</text>
</comment>
<keyword evidence="6 8" id="KW-0961">Cell wall biogenesis/degradation</keyword>
<evidence type="ECO:0000256" key="3">
    <source>
        <dbReference type="ARBA" id="ARBA00022960"/>
    </source>
</evidence>
<evidence type="ECO:0000256" key="2">
    <source>
        <dbReference type="ARBA" id="ARBA00013090"/>
    </source>
</evidence>
<evidence type="ECO:0000313" key="10">
    <source>
        <dbReference type="Proteomes" id="UP000002054"/>
    </source>
</evidence>
<keyword evidence="4 8" id="KW-0573">Peptidoglycan synthesis</keyword>
<dbReference type="PANTHER" id="PTHR21198">
    <property type="entry name" value="GLUTAMATE RACEMASE"/>
    <property type="match status" value="1"/>
</dbReference>
<evidence type="ECO:0000256" key="4">
    <source>
        <dbReference type="ARBA" id="ARBA00022984"/>
    </source>
</evidence>